<evidence type="ECO:0000256" key="2">
    <source>
        <dbReference type="ARBA" id="ARBA00004202"/>
    </source>
</evidence>
<gene>
    <name evidence="15" type="ORF">BJ982_003055</name>
</gene>
<comment type="similarity">
    <text evidence="11">Belongs to the ABC-2 integral membrane protein family.</text>
</comment>
<dbReference type="InterPro" id="IPR047817">
    <property type="entry name" value="ABC2_TM_bact-type"/>
</dbReference>
<dbReference type="InterPro" id="IPR017871">
    <property type="entry name" value="ABC_transporter-like_CS"/>
</dbReference>
<dbReference type="InterPro" id="IPR003593">
    <property type="entry name" value="AAA+_ATPase"/>
</dbReference>
<evidence type="ECO:0000256" key="9">
    <source>
        <dbReference type="ARBA" id="ARBA00023136"/>
    </source>
</evidence>
<dbReference type="EMBL" id="JACHND010000001">
    <property type="protein sequence ID" value="MBB4701511.1"/>
    <property type="molecule type" value="Genomic_DNA"/>
</dbReference>
<evidence type="ECO:0000256" key="7">
    <source>
        <dbReference type="ARBA" id="ARBA00022840"/>
    </source>
</evidence>
<evidence type="ECO:0000313" key="15">
    <source>
        <dbReference type="EMBL" id="MBB4701511.1"/>
    </source>
</evidence>
<sequence>MHEIIETEGLTRVFRDRPAVDHLELHIGAGEIYGLLGPNGAGKSTTIHMLTTLLTPTEGRARVCGLDVVRQAAQVRRRLGYVSQEKGVRHRLTGRESVELEADLNHVPRRSRARRVEEVLDVVGMLPDADRFVAEYSGGMQKRLDLACGLLHLPDVLILDEPTLGLDVQSRHRVWDHLRGLRAQGVTVLLATNYLDEADRLCDRITIIDAGREVVTGTPAELKRGVAADTVHVSSPAPDRLLAAVEGAPWVRQATLTGREHLRVRVDDAAKAVPEIMRASLAHGIDLHGVTHTAPTLDDVFLLHTGRGLSPDSAVPDLDRAPRPSAPSPAPLDSDGAARPSRPRTQEVLALLRRWYLEVSRERLSLAFTLLQPVIWLVFLGGAIARAVDARVVGTADYIGFMLPGVIAFTIVSTGVSGAVPLLWDKETGYLNKLMSMPIARSSLLVSRLAFQMGLGVAQAALILLVAAALGVRPAGGIAGGLVLLAVAALLAMAFSALFLALACRAPDHNTFFAITGFASLPLVFTTNAFVPVTAMPPWMSITAHLNPLTYAIEAMRTLVVHGWRPSLYPQLLTLTAFTLTALTLGTHEFRRLSRR</sequence>
<dbReference type="AlphaFoldDB" id="A0A7W7D9L5"/>
<keyword evidence="6" id="KW-0547">Nucleotide-binding</keyword>
<feature type="transmembrane region" description="Helical" evidence="11">
    <location>
        <begin position="478"/>
        <end position="504"/>
    </location>
</feature>
<comment type="similarity">
    <text evidence="3">Belongs to the ABC transporter superfamily.</text>
</comment>
<dbReference type="InterPro" id="IPR027417">
    <property type="entry name" value="P-loop_NTPase"/>
</dbReference>
<dbReference type="InterPro" id="IPR050763">
    <property type="entry name" value="ABC_transporter_ATP-binding"/>
</dbReference>
<evidence type="ECO:0000256" key="10">
    <source>
        <dbReference type="ARBA" id="ARBA00023251"/>
    </source>
</evidence>
<dbReference type="PROSITE" id="PS51012">
    <property type="entry name" value="ABC_TM2"/>
    <property type="match status" value="1"/>
</dbReference>
<keyword evidence="5 11" id="KW-0812">Transmembrane</keyword>
<name>A0A7W7D9L5_9ACTN</name>
<keyword evidence="8 11" id="KW-1133">Transmembrane helix</keyword>
<dbReference type="Pfam" id="PF00005">
    <property type="entry name" value="ABC_tran"/>
    <property type="match status" value="1"/>
</dbReference>
<keyword evidence="7 15" id="KW-0067">ATP-binding</keyword>
<dbReference type="GO" id="GO:0005524">
    <property type="term" value="F:ATP binding"/>
    <property type="evidence" value="ECO:0007669"/>
    <property type="project" value="UniProtKB-KW"/>
</dbReference>
<evidence type="ECO:0000256" key="8">
    <source>
        <dbReference type="ARBA" id="ARBA00022989"/>
    </source>
</evidence>
<evidence type="ECO:0000256" key="12">
    <source>
        <dbReference type="SAM" id="MobiDB-lite"/>
    </source>
</evidence>
<feature type="transmembrane region" description="Helical" evidence="11">
    <location>
        <begin position="511"/>
        <end position="531"/>
    </location>
</feature>
<dbReference type="PANTHER" id="PTHR42711:SF5">
    <property type="entry name" value="ABC TRANSPORTER ATP-BINDING PROTEIN NATA"/>
    <property type="match status" value="1"/>
</dbReference>
<keyword evidence="9 11" id="KW-0472">Membrane</keyword>
<dbReference type="Pfam" id="PF13732">
    <property type="entry name" value="DrrA1-3_C"/>
    <property type="match status" value="1"/>
</dbReference>
<evidence type="ECO:0000313" key="16">
    <source>
        <dbReference type="Proteomes" id="UP000542210"/>
    </source>
</evidence>
<dbReference type="GO" id="GO:0140359">
    <property type="term" value="F:ABC-type transporter activity"/>
    <property type="evidence" value="ECO:0007669"/>
    <property type="project" value="InterPro"/>
</dbReference>
<feature type="domain" description="ABC transporter" evidence="13">
    <location>
        <begin position="5"/>
        <end position="235"/>
    </location>
</feature>
<dbReference type="Gene3D" id="3.40.50.300">
    <property type="entry name" value="P-loop containing nucleotide triphosphate hydrolases"/>
    <property type="match status" value="1"/>
</dbReference>
<dbReference type="GO" id="GO:0046677">
    <property type="term" value="P:response to antibiotic"/>
    <property type="evidence" value="ECO:0007669"/>
    <property type="project" value="UniProtKB-KW"/>
</dbReference>
<dbReference type="SMART" id="SM00382">
    <property type="entry name" value="AAA"/>
    <property type="match status" value="1"/>
</dbReference>
<dbReference type="SUPFAM" id="SSF52540">
    <property type="entry name" value="P-loop containing nucleoside triphosphate hydrolases"/>
    <property type="match status" value="1"/>
</dbReference>
<dbReference type="Proteomes" id="UP000542210">
    <property type="component" value="Unassembled WGS sequence"/>
</dbReference>
<comment type="caution">
    <text evidence="15">The sequence shown here is derived from an EMBL/GenBank/DDBJ whole genome shotgun (WGS) entry which is preliminary data.</text>
</comment>
<feature type="transmembrane region" description="Helical" evidence="11">
    <location>
        <begin position="398"/>
        <end position="424"/>
    </location>
</feature>
<comment type="subcellular location">
    <subcellularLocation>
        <location evidence="11">Cell membrane</location>
        <topology evidence="11">Multi-pass membrane protein</topology>
    </subcellularLocation>
    <subcellularLocation>
        <location evidence="2">Cell membrane</location>
        <topology evidence="2">Peripheral membrane protein</topology>
    </subcellularLocation>
    <subcellularLocation>
        <location evidence="1">Membrane</location>
        <topology evidence="1">Multi-pass membrane protein</topology>
    </subcellularLocation>
</comment>
<dbReference type="PROSITE" id="PS00211">
    <property type="entry name" value="ABC_TRANSPORTER_1"/>
    <property type="match status" value="1"/>
</dbReference>
<protein>
    <recommendedName>
        <fullName evidence="11">Transport permease protein</fullName>
    </recommendedName>
</protein>
<evidence type="ECO:0000259" key="13">
    <source>
        <dbReference type="PROSITE" id="PS50893"/>
    </source>
</evidence>
<feature type="transmembrane region" description="Helical" evidence="11">
    <location>
        <begin position="445"/>
        <end position="472"/>
    </location>
</feature>
<keyword evidence="11" id="KW-1003">Cell membrane</keyword>
<dbReference type="Pfam" id="PF01061">
    <property type="entry name" value="ABC2_membrane"/>
    <property type="match status" value="1"/>
</dbReference>
<evidence type="ECO:0000256" key="6">
    <source>
        <dbReference type="ARBA" id="ARBA00022741"/>
    </source>
</evidence>
<evidence type="ECO:0000256" key="4">
    <source>
        <dbReference type="ARBA" id="ARBA00022448"/>
    </source>
</evidence>
<evidence type="ECO:0000259" key="14">
    <source>
        <dbReference type="PROSITE" id="PS51012"/>
    </source>
</evidence>
<dbReference type="PROSITE" id="PS50893">
    <property type="entry name" value="ABC_TRANSPORTER_2"/>
    <property type="match status" value="1"/>
</dbReference>
<dbReference type="InterPro" id="IPR003439">
    <property type="entry name" value="ABC_transporter-like_ATP-bd"/>
</dbReference>
<dbReference type="RefSeq" id="WP_184880622.1">
    <property type="nucleotide sequence ID" value="NZ_BOOV01000016.1"/>
</dbReference>
<organism evidence="15 16">
    <name type="scientific">Sphaerisporangium siamense</name>
    <dbReference type="NCBI Taxonomy" id="795645"/>
    <lineage>
        <taxon>Bacteria</taxon>
        <taxon>Bacillati</taxon>
        <taxon>Actinomycetota</taxon>
        <taxon>Actinomycetes</taxon>
        <taxon>Streptosporangiales</taxon>
        <taxon>Streptosporangiaceae</taxon>
        <taxon>Sphaerisporangium</taxon>
    </lineage>
</organism>
<feature type="domain" description="ABC transmembrane type-2" evidence="14">
    <location>
        <begin position="364"/>
        <end position="593"/>
    </location>
</feature>
<evidence type="ECO:0000256" key="11">
    <source>
        <dbReference type="RuleBase" id="RU361157"/>
    </source>
</evidence>
<proteinExistence type="inferred from homology"/>
<dbReference type="PANTHER" id="PTHR42711">
    <property type="entry name" value="ABC TRANSPORTER ATP-BINDING PROTEIN"/>
    <property type="match status" value="1"/>
</dbReference>
<dbReference type="InterPro" id="IPR025302">
    <property type="entry name" value="DrrA1/2-like_C"/>
</dbReference>
<reference evidence="15 16" key="1">
    <citation type="submission" date="2020-08" db="EMBL/GenBank/DDBJ databases">
        <title>Sequencing the genomes of 1000 actinobacteria strains.</title>
        <authorList>
            <person name="Klenk H.-P."/>
        </authorList>
    </citation>
    <scope>NUCLEOTIDE SEQUENCE [LARGE SCALE GENOMIC DNA]</scope>
    <source>
        <strain evidence="15 16">DSM 45784</strain>
    </source>
</reference>
<feature type="region of interest" description="Disordered" evidence="12">
    <location>
        <begin position="312"/>
        <end position="342"/>
    </location>
</feature>
<evidence type="ECO:0000256" key="3">
    <source>
        <dbReference type="ARBA" id="ARBA00005417"/>
    </source>
</evidence>
<dbReference type="GO" id="GO:0016887">
    <property type="term" value="F:ATP hydrolysis activity"/>
    <property type="evidence" value="ECO:0007669"/>
    <property type="project" value="InterPro"/>
</dbReference>
<keyword evidence="4 11" id="KW-0813">Transport</keyword>
<keyword evidence="10" id="KW-0046">Antibiotic resistance</keyword>
<evidence type="ECO:0000256" key="1">
    <source>
        <dbReference type="ARBA" id="ARBA00004141"/>
    </source>
</evidence>
<evidence type="ECO:0000256" key="5">
    <source>
        <dbReference type="ARBA" id="ARBA00022692"/>
    </source>
</evidence>
<feature type="transmembrane region" description="Helical" evidence="11">
    <location>
        <begin position="364"/>
        <end position="386"/>
    </location>
</feature>
<keyword evidence="16" id="KW-1185">Reference proteome</keyword>
<feature type="transmembrane region" description="Helical" evidence="11">
    <location>
        <begin position="568"/>
        <end position="586"/>
    </location>
</feature>
<dbReference type="InterPro" id="IPR013525">
    <property type="entry name" value="ABC2_TM"/>
</dbReference>
<accession>A0A7W7D9L5</accession>
<dbReference type="GO" id="GO:0005886">
    <property type="term" value="C:plasma membrane"/>
    <property type="evidence" value="ECO:0007669"/>
    <property type="project" value="UniProtKB-SubCell"/>
</dbReference>